<keyword evidence="3" id="KW-1185">Reference proteome</keyword>
<feature type="compositionally biased region" description="Polar residues" evidence="1">
    <location>
        <begin position="84"/>
        <end position="98"/>
    </location>
</feature>
<dbReference type="RefSeq" id="XP_040784136.1">
    <property type="nucleotide sequence ID" value="XM_040937213.1"/>
</dbReference>
<feature type="region of interest" description="Disordered" evidence="1">
    <location>
        <begin position="115"/>
        <end position="175"/>
    </location>
</feature>
<gene>
    <name evidence="2" type="ORF">K460DRAFT_409033</name>
</gene>
<dbReference type="OrthoDB" id="10471456at2759"/>
<feature type="region of interest" description="Disordered" evidence="1">
    <location>
        <begin position="72"/>
        <end position="100"/>
    </location>
</feature>
<dbReference type="EMBL" id="ML976618">
    <property type="protein sequence ID" value="KAF1841573.1"/>
    <property type="molecule type" value="Genomic_DNA"/>
</dbReference>
<reference evidence="2" key="1">
    <citation type="submission" date="2020-01" db="EMBL/GenBank/DDBJ databases">
        <authorList>
            <consortium name="DOE Joint Genome Institute"/>
            <person name="Haridas S."/>
            <person name="Albert R."/>
            <person name="Binder M."/>
            <person name="Bloem J."/>
            <person name="Labutti K."/>
            <person name="Salamov A."/>
            <person name="Andreopoulos B."/>
            <person name="Baker S.E."/>
            <person name="Barry K."/>
            <person name="Bills G."/>
            <person name="Bluhm B.H."/>
            <person name="Cannon C."/>
            <person name="Castanera R."/>
            <person name="Culley D.E."/>
            <person name="Daum C."/>
            <person name="Ezra D."/>
            <person name="Gonzalez J.B."/>
            <person name="Henrissat B."/>
            <person name="Kuo A."/>
            <person name="Liang C."/>
            <person name="Lipzen A."/>
            <person name="Lutzoni F."/>
            <person name="Magnuson J."/>
            <person name="Mondo S."/>
            <person name="Nolan M."/>
            <person name="Ohm R."/>
            <person name="Pangilinan J."/>
            <person name="Park H.-J."/>
            <person name="Ramirez L."/>
            <person name="Alfaro M."/>
            <person name="Sun H."/>
            <person name="Tritt A."/>
            <person name="Yoshinaga Y."/>
            <person name="Zwiers L.-H."/>
            <person name="Turgeon B.G."/>
            <person name="Goodwin S.B."/>
            <person name="Spatafora J.W."/>
            <person name="Crous P.W."/>
            <person name="Grigoriev I.V."/>
        </authorList>
    </citation>
    <scope>NUCLEOTIDE SEQUENCE</scope>
    <source>
        <strain evidence="2">CBS 394.84</strain>
    </source>
</reference>
<protein>
    <submittedName>
        <fullName evidence="2">Uncharacterized protein</fullName>
    </submittedName>
</protein>
<feature type="compositionally biased region" description="Basic and acidic residues" evidence="1">
    <location>
        <begin position="125"/>
        <end position="139"/>
    </location>
</feature>
<evidence type="ECO:0000313" key="3">
    <source>
        <dbReference type="Proteomes" id="UP000800039"/>
    </source>
</evidence>
<evidence type="ECO:0000256" key="1">
    <source>
        <dbReference type="SAM" id="MobiDB-lite"/>
    </source>
</evidence>
<dbReference type="GeneID" id="63854463"/>
<accession>A0A9P4G9E3</accession>
<evidence type="ECO:0000313" key="2">
    <source>
        <dbReference type="EMBL" id="KAF1841573.1"/>
    </source>
</evidence>
<dbReference type="Proteomes" id="UP000800039">
    <property type="component" value="Unassembled WGS sequence"/>
</dbReference>
<sequence length="175" mass="20057">MPSKVMNLIGEIKTSTSTGTVRRNPRGRPMYGRKGVTMGQHIDEFDDFRDEQGRSFDELVYFMLFDKTKVLMPPPPKPQVSKVMPSQTTKVDPSQKNNADVDDYLRRLRHAHRTDIQKRVVANPDLKRKREEGDELEKKSKPKTQAAVQGTASEVPKSPDKVTTTRMRPGPKRYF</sequence>
<proteinExistence type="predicted"/>
<name>A0A9P4G9E3_9PLEO</name>
<dbReference type="AlphaFoldDB" id="A0A9P4G9E3"/>
<organism evidence="2 3">
    <name type="scientific">Cucurbitaria berberidis CBS 394.84</name>
    <dbReference type="NCBI Taxonomy" id="1168544"/>
    <lineage>
        <taxon>Eukaryota</taxon>
        <taxon>Fungi</taxon>
        <taxon>Dikarya</taxon>
        <taxon>Ascomycota</taxon>
        <taxon>Pezizomycotina</taxon>
        <taxon>Dothideomycetes</taxon>
        <taxon>Pleosporomycetidae</taxon>
        <taxon>Pleosporales</taxon>
        <taxon>Pleosporineae</taxon>
        <taxon>Cucurbitariaceae</taxon>
        <taxon>Cucurbitaria</taxon>
    </lineage>
</organism>
<comment type="caution">
    <text evidence="2">The sequence shown here is derived from an EMBL/GenBank/DDBJ whole genome shotgun (WGS) entry which is preliminary data.</text>
</comment>